<dbReference type="EMBL" id="CAJPIZ010001896">
    <property type="protein sequence ID" value="CAG2104232.1"/>
    <property type="molecule type" value="Genomic_DNA"/>
</dbReference>
<dbReference type="EMBL" id="OC856471">
    <property type="protein sequence ID" value="CAD7623802.1"/>
    <property type="molecule type" value="Genomic_DNA"/>
</dbReference>
<dbReference type="PANTHER" id="PTHR12668:SF43">
    <property type="entry name" value="TRANSMEMBRANE PROTEIN 14 HOMOLOG"/>
    <property type="match status" value="1"/>
</dbReference>
<feature type="region of interest" description="Disordered" evidence="6">
    <location>
        <begin position="1"/>
        <end position="30"/>
    </location>
</feature>
<evidence type="ECO:0000313" key="9">
    <source>
        <dbReference type="Proteomes" id="UP000759131"/>
    </source>
</evidence>
<evidence type="ECO:0000313" key="8">
    <source>
        <dbReference type="EMBL" id="CAD7623802.1"/>
    </source>
</evidence>
<keyword evidence="4 7" id="KW-1133">Transmembrane helix</keyword>
<gene>
    <name evidence="8" type="ORF">OSB1V03_LOCUS4252</name>
</gene>
<evidence type="ECO:0000256" key="2">
    <source>
        <dbReference type="ARBA" id="ARBA00007590"/>
    </source>
</evidence>
<name>A0A7R9KKV5_9ACAR</name>
<dbReference type="OrthoDB" id="5620at2759"/>
<reference evidence="8" key="1">
    <citation type="submission" date="2020-11" db="EMBL/GenBank/DDBJ databases">
        <authorList>
            <person name="Tran Van P."/>
        </authorList>
    </citation>
    <scope>NUCLEOTIDE SEQUENCE</scope>
</reference>
<dbReference type="Proteomes" id="UP000759131">
    <property type="component" value="Unassembled WGS sequence"/>
</dbReference>
<dbReference type="InterPro" id="IPR044890">
    <property type="entry name" value="TMEM14_sf"/>
</dbReference>
<proteinExistence type="inferred from homology"/>
<comment type="similarity">
    <text evidence="2">Belongs to the TMEM14 family.</text>
</comment>
<evidence type="ECO:0008006" key="10">
    <source>
        <dbReference type="Google" id="ProtNLM"/>
    </source>
</evidence>
<comment type="subcellular location">
    <subcellularLocation>
        <location evidence="1">Membrane</location>
    </subcellularLocation>
</comment>
<organism evidence="8">
    <name type="scientific">Medioppia subpectinata</name>
    <dbReference type="NCBI Taxonomy" id="1979941"/>
    <lineage>
        <taxon>Eukaryota</taxon>
        <taxon>Metazoa</taxon>
        <taxon>Ecdysozoa</taxon>
        <taxon>Arthropoda</taxon>
        <taxon>Chelicerata</taxon>
        <taxon>Arachnida</taxon>
        <taxon>Acari</taxon>
        <taxon>Acariformes</taxon>
        <taxon>Sarcoptiformes</taxon>
        <taxon>Oribatida</taxon>
        <taxon>Brachypylina</taxon>
        <taxon>Oppioidea</taxon>
        <taxon>Oppiidae</taxon>
        <taxon>Medioppia</taxon>
    </lineage>
</organism>
<dbReference type="Pfam" id="PF03647">
    <property type="entry name" value="Tmemb_14"/>
    <property type="match status" value="1"/>
</dbReference>
<protein>
    <recommendedName>
        <fullName evidence="10">Transmembrane protein 14C</fullName>
    </recommendedName>
</protein>
<evidence type="ECO:0000256" key="3">
    <source>
        <dbReference type="ARBA" id="ARBA00022692"/>
    </source>
</evidence>
<dbReference type="GO" id="GO:0031966">
    <property type="term" value="C:mitochondrial membrane"/>
    <property type="evidence" value="ECO:0007669"/>
    <property type="project" value="TreeGrafter"/>
</dbReference>
<keyword evidence="3 7" id="KW-0812">Transmembrane</keyword>
<accession>A0A7R9KKV5</accession>
<dbReference type="AlphaFoldDB" id="A0A7R9KKV5"/>
<evidence type="ECO:0000256" key="7">
    <source>
        <dbReference type="SAM" id="Phobius"/>
    </source>
</evidence>
<dbReference type="Gene3D" id="1.10.10.1740">
    <property type="entry name" value="Transmembrane protein 14-like"/>
    <property type="match status" value="1"/>
</dbReference>
<evidence type="ECO:0000256" key="4">
    <source>
        <dbReference type="ARBA" id="ARBA00022989"/>
    </source>
</evidence>
<evidence type="ECO:0000256" key="5">
    <source>
        <dbReference type="ARBA" id="ARBA00023136"/>
    </source>
</evidence>
<dbReference type="PANTHER" id="PTHR12668">
    <property type="entry name" value="TRANSMEMBRANE PROTEIN 14, 15"/>
    <property type="match status" value="1"/>
</dbReference>
<feature type="transmembrane region" description="Helical" evidence="7">
    <location>
        <begin position="152"/>
        <end position="174"/>
    </location>
</feature>
<keyword evidence="9" id="KW-1185">Reference proteome</keyword>
<dbReference type="GO" id="GO:0070453">
    <property type="term" value="P:regulation of heme biosynthetic process"/>
    <property type="evidence" value="ECO:0007669"/>
    <property type="project" value="TreeGrafter"/>
</dbReference>
<evidence type="ECO:0000256" key="6">
    <source>
        <dbReference type="SAM" id="MobiDB-lite"/>
    </source>
</evidence>
<sequence>MSPKDLSEDNVDHNTAQHTPQQSGDSSSRQSIDNIVDSIAFGHQSDQRSTAGSDQQTQDSRRFMKNQIFGFDMPFDIISAAFASTVAVGGLIGYLKAKSTYSLMAGLVFGGILGFGAYQTSVNPRNYYLTLGTSAALGGLMGYRAINSGKFMPAGLIASLSALMVVRFTVRYFADTNYIRK</sequence>
<evidence type="ECO:0000256" key="1">
    <source>
        <dbReference type="ARBA" id="ARBA00004370"/>
    </source>
</evidence>
<feature type="transmembrane region" description="Helical" evidence="7">
    <location>
        <begin position="101"/>
        <end position="118"/>
    </location>
</feature>
<feature type="compositionally biased region" description="Basic and acidic residues" evidence="6">
    <location>
        <begin position="1"/>
        <end position="12"/>
    </location>
</feature>
<keyword evidence="5 7" id="KW-0472">Membrane</keyword>
<feature type="transmembrane region" description="Helical" evidence="7">
    <location>
        <begin position="71"/>
        <end position="95"/>
    </location>
</feature>
<dbReference type="InterPro" id="IPR005349">
    <property type="entry name" value="TMEM14"/>
</dbReference>
<feature type="compositionally biased region" description="Polar residues" evidence="6">
    <location>
        <begin position="13"/>
        <end position="30"/>
    </location>
</feature>